<name>A0A918A2Z1_9ACTN</name>
<accession>A0A918A2Z1</accession>
<dbReference type="EMBL" id="BMNK01000002">
    <property type="protein sequence ID" value="GGP03131.1"/>
    <property type="molecule type" value="Genomic_DNA"/>
</dbReference>
<dbReference type="Proteomes" id="UP000660745">
    <property type="component" value="Unassembled WGS sequence"/>
</dbReference>
<protein>
    <recommendedName>
        <fullName evidence="3">GE37468 family thiazolyl peptide</fullName>
    </recommendedName>
</protein>
<reference evidence="1" key="1">
    <citation type="journal article" date="2014" name="Int. J. Syst. Evol. Microbiol.">
        <title>Complete genome sequence of Corynebacterium casei LMG S-19264T (=DSM 44701T), isolated from a smear-ripened cheese.</title>
        <authorList>
            <consortium name="US DOE Joint Genome Institute (JGI-PGF)"/>
            <person name="Walter F."/>
            <person name="Albersmeier A."/>
            <person name="Kalinowski J."/>
            <person name="Ruckert C."/>
        </authorList>
    </citation>
    <scope>NUCLEOTIDE SEQUENCE</scope>
    <source>
        <strain evidence="1">CGMCC 4.7430</strain>
    </source>
</reference>
<comment type="caution">
    <text evidence="1">The sequence shown here is derived from an EMBL/GenBank/DDBJ whole genome shotgun (WGS) entry which is preliminary data.</text>
</comment>
<sequence>MQDGSLFDLSTLAVDSISVIEGTAEGHGMTELSASNCFCGTCATCNSAPSFIEDEVL</sequence>
<evidence type="ECO:0000313" key="2">
    <source>
        <dbReference type="Proteomes" id="UP000660745"/>
    </source>
</evidence>
<dbReference type="AlphaFoldDB" id="A0A918A2Z1"/>
<evidence type="ECO:0008006" key="3">
    <source>
        <dbReference type="Google" id="ProtNLM"/>
    </source>
</evidence>
<proteinExistence type="predicted"/>
<reference evidence="1" key="2">
    <citation type="submission" date="2020-09" db="EMBL/GenBank/DDBJ databases">
        <authorList>
            <person name="Sun Q."/>
            <person name="Zhou Y."/>
        </authorList>
    </citation>
    <scope>NUCLEOTIDE SEQUENCE</scope>
    <source>
        <strain evidence="1">CGMCC 4.7430</strain>
    </source>
</reference>
<gene>
    <name evidence="1" type="ORF">GCM10012278_13120</name>
</gene>
<dbReference type="RefSeq" id="WP_189137563.1">
    <property type="nucleotide sequence ID" value="NZ_BMNK01000002.1"/>
</dbReference>
<evidence type="ECO:0000313" key="1">
    <source>
        <dbReference type="EMBL" id="GGP03131.1"/>
    </source>
</evidence>
<keyword evidence="2" id="KW-1185">Reference proteome</keyword>
<organism evidence="1 2">
    <name type="scientific">Nonomuraea glycinis</name>
    <dbReference type="NCBI Taxonomy" id="2047744"/>
    <lineage>
        <taxon>Bacteria</taxon>
        <taxon>Bacillati</taxon>
        <taxon>Actinomycetota</taxon>
        <taxon>Actinomycetes</taxon>
        <taxon>Streptosporangiales</taxon>
        <taxon>Streptosporangiaceae</taxon>
        <taxon>Nonomuraea</taxon>
    </lineage>
</organism>